<keyword evidence="7" id="KW-1185">Reference proteome</keyword>
<evidence type="ECO:0000313" key="6">
    <source>
        <dbReference type="EMBL" id="VDK49258.1"/>
    </source>
</evidence>
<dbReference type="SUPFAM" id="SSF54928">
    <property type="entry name" value="RNA-binding domain, RBD"/>
    <property type="match status" value="1"/>
</dbReference>
<dbReference type="OrthoDB" id="10067824at2759"/>
<evidence type="ECO:0000256" key="4">
    <source>
        <dbReference type="SAM" id="MobiDB-lite"/>
    </source>
</evidence>
<evidence type="ECO:0000256" key="3">
    <source>
        <dbReference type="PROSITE-ProRule" id="PRU00176"/>
    </source>
</evidence>
<dbReference type="EMBL" id="UYRV01002800">
    <property type="protein sequence ID" value="VDK49258.1"/>
    <property type="molecule type" value="Genomic_DNA"/>
</dbReference>
<dbReference type="InterPro" id="IPR012677">
    <property type="entry name" value="Nucleotide-bd_a/b_plait_sf"/>
</dbReference>
<evidence type="ECO:0000259" key="5">
    <source>
        <dbReference type="PROSITE" id="PS50102"/>
    </source>
</evidence>
<proteinExistence type="predicted"/>
<dbReference type="InterPro" id="IPR000504">
    <property type="entry name" value="RRM_dom"/>
</dbReference>
<dbReference type="PROSITE" id="PS50102">
    <property type="entry name" value="RRM"/>
    <property type="match status" value="2"/>
</dbReference>
<dbReference type="Gene3D" id="3.30.70.330">
    <property type="match status" value="2"/>
</dbReference>
<evidence type="ECO:0000256" key="2">
    <source>
        <dbReference type="ARBA" id="ARBA00022884"/>
    </source>
</evidence>
<dbReference type="GO" id="GO:0003723">
    <property type="term" value="F:RNA binding"/>
    <property type="evidence" value="ECO:0007669"/>
    <property type="project" value="UniProtKB-UniRule"/>
</dbReference>
<evidence type="ECO:0000313" key="7">
    <source>
        <dbReference type="Proteomes" id="UP000271889"/>
    </source>
</evidence>
<dbReference type="AlphaFoldDB" id="A0A3P6S581"/>
<name>A0A3P6S581_CYLGO</name>
<dbReference type="SMART" id="SM00360">
    <property type="entry name" value="RRM"/>
    <property type="match status" value="2"/>
</dbReference>
<feature type="domain" description="RRM" evidence="5">
    <location>
        <begin position="72"/>
        <end position="143"/>
    </location>
</feature>
<dbReference type="CDD" id="cd12333">
    <property type="entry name" value="RRM2_p54nrb_like"/>
    <property type="match status" value="1"/>
</dbReference>
<organism evidence="6 7">
    <name type="scientific">Cylicostephanus goldi</name>
    <name type="common">Nematode worm</name>
    <dbReference type="NCBI Taxonomy" id="71465"/>
    <lineage>
        <taxon>Eukaryota</taxon>
        <taxon>Metazoa</taxon>
        <taxon>Ecdysozoa</taxon>
        <taxon>Nematoda</taxon>
        <taxon>Chromadorea</taxon>
        <taxon>Rhabditida</taxon>
        <taxon>Rhabditina</taxon>
        <taxon>Rhabditomorpha</taxon>
        <taxon>Strongyloidea</taxon>
        <taxon>Strongylidae</taxon>
        <taxon>Cylicostephanus</taxon>
    </lineage>
</organism>
<feature type="domain" description="RRM" evidence="5">
    <location>
        <begin position="145"/>
        <end position="226"/>
    </location>
</feature>
<feature type="region of interest" description="Disordered" evidence="4">
    <location>
        <begin position="1"/>
        <end position="48"/>
    </location>
</feature>
<reference evidence="6 7" key="1">
    <citation type="submission" date="2018-11" db="EMBL/GenBank/DDBJ databases">
        <authorList>
            <consortium name="Pathogen Informatics"/>
        </authorList>
    </citation>
    <scope>NUCLEOTIDE SEQUENCE [LARGE SCALE GENOMIC DNA]</scope>
</reference>
<gene>
    <name evidence="6" type="ORF">CGOC_LOCUS1484</name>
</gene>
<accession>A0A3P6S581</accession>
<dbReference type="CDD" id="cd12332">
    <property type="entry name" value="RRM1_p54nrb_like"/>
    <property type="match status" value="1"/>
</dbReference>
<sequence>MGEVHSPRLDNFSNRNRRDHHRSNNGGSPSMHRNMSMGMGGGQRGAGSFSGMAFTESELMGDLPKKKFTGRCRLFVGNLPNEVKEAELKELFSPHGDIAECYLSGKGFAFLRMDTRAHAESAKEAIDGRVIHGRQVRVRFAVHGAALRVKELSPTVSNEMLFHAFSHFGDVERAVHIVDEKGRPTGEGIVEFERKPSCNEAMTAIKEKVFLLTASPKPLVVELLEPRDEDDGLAERMIPRTSQLIK</sequence>
<protein>
    <recommendedName>
        <fullName evidence="5">RRM domain-containing protein</fullName>
    </recommendedName>
</protein>
<keyword evidence="1" id="KW-0677">Repeat</keyword>
<keyword evidence="2 3" id="KW-0694">RNA-binding</keyword>
<dbReference type="PANTHER" id="PTHR23189">
    <property type="entry name" value="RNA RECOGNITION MOTIF-CONTAINING"/>
    <property type="match status" value="1"/>
</dbReference>
<dbReference type="FunFam" id="3.30.70.330:FF:000043">
    <property type="entry name" value="paraspeckle component 1 isoform X1"/>
    <property type="match status" value="1"/>
</dbReference>
<dbReference type="InterPro" id="IPR035979">
    <property type="entry name" value="RBD_domain_sf"/>
</dbReference>
<dbReference type="Proteomes" id="UP000271889">
    <property type="component" value="Unassembled WGS sequence"/>
</dbReference>
<dbReference type="Pfam" id="PF00076">
    <property type="entry name" value="RRM_1"/>
    <property type="match status" value="2"/>
</dbReference>
<evidence type="ECO:0000256" key="1">
    <source>
        <dbReference type="ARBA" id="ARBA00022737"/>
    </source>
</evidence>